<dbReference type="EMBL" id="OU963862">
    <property type="protein sequence ID" value="CAH0382208.1"/>
    <property type="molecule type" value="Genomic_DNA"/>
</dbReference>
<dbReference type="PROSITE" id="PS00636">
    <property type="entry name" value="DNAJ_1"/>
    <property type="match status" value="1"/>
</dbReference>
<keyword evidence="3 5" id="KW-0863">Zinc-finger</keyword>
<dbReference type="SUPFAM" id="SSF46565">
    <property type="entry name" value="Chaperone J-domain"/>
    <property type="match status" value="1"/>
</dbReference>
<evidence type="ECO:0000256" key="3">
    <source>
        <dbReference type="ARBA" id="ARBA00022771"/>
    </source>
</evidence>
<dbReference type="InterPro" id="IPR001305">
    <property type="entry name" value="HSP_DnaJ_Cys-rich_dom"/>
</dbReference>
<dbReference type="InterPro" id="IPR001623">
    <property type="entry name" value="DnaJ_domain"/>
</dbReference>
<dbReference type="Gene3D" id="1.10.287.110">
    <property type="entry name" value="DnaJ domain"/>
    <property type="match status" value="1"/>
</dbReference>
<sequence>MVVETTFYDILGVKPNCNPDELKKAYRKLALKYHPDKNPNEGEKFKQISQAYEVLSNPEKRSLYDRGGEQALKEGGIGGGGFTSPMDIFETIFGTSRSRGPARGKDVHHQLSVTLEELYKGCERKLSLEKNIICEDCKGRGGKKGANEEVCSPCRGTGRITEILQLRPGMIQQSQSICGECRGQGRKFSHKDMCRTCMGRKLVRTRQIIKINIEKGMVDNQKIVLSGEGDQAPGLEAGDVVIILDEKKHDVFKRNGSNLIMMMHISLVESLCGFQKVIHTLDDRDLVITAIPGEVTKHGEVKCIMGEGMPQYKNPFEKGQLIVQFLVDFPDSIAADKIAKLEACLPPRPEVIIPDDAEECTLLPMDPNADARRQDSRNAYDEDEAHDGQGFRTMQCASQ</sequence>
<dbReference type="KEGG" id="btab:109033203"/>
<dbReference type="Proteomes" id="UP001152759">
    <property type="component" value="Chromosome 1"/>
</dbReference>
<feature type="domain" description="CR-type" evidence="8">
    <location>
        <begin position="121"/>
        <end position="206"/>
    </location>
</feature>
<dbReference type="Pfam" id="PF01556">
    <property type="entry name" value="DnaJ_C"/>
    <property type="match status" value="1"/>
</dbReference>
<feature type="zinc finger region" description="CR-type" evidence="5">
    <location>
        <begin position="121"/>
        <end position="206"/>
    </location>
</feature>
<dbReference type="Gene3D" id="2.10.230.10">
    <property type="entry name" value="Heat shock protein DnaJ, cysteine-rich domain"/>
    <property type="match status" value="1"/>
</dbReference>
<dbReference type="PROSITE" id="PS51188">
    <property type="entry name" value="ZF_CR"/>
    <property type="match status" value="1"/>
</dbReference>
<name>A0A9P0A1B0_BEMTA</name>
<evidence type="ECO:0000256" key="5">
    <source>
        <dbReference type="PROSITE-ProRule" id="PRU00546"/>
    </source>
</evidence>
<keyword evidence="4 5" id="KW-0862">Zinc</keyword>
<accession>A0A9P0A1B0</accession>
<dbReference type="InterPro" id="IPR036410">
    <property type="entry name" value="HSP_DnaJ_Cys-rich_dom_sf"/>
</dbReference>
<evidence type="ECO:0000259" key="7">
    <source>
        <dbReference type="PROSITE" id="PS50076"/>
    </source>
</evidence>
<dbReference type="InterPro" id="IPR036869">
    <property type="entry name" value="J_dom_sf"/>
</dbReference>
<dbReference type="AlphaFoldDB" id="A0A9P0A1B0"/>
<dbReference type="SUPFAM" id="SSF57938">
    <property type="entry name" value="DnaJ/Hsp40 cysteine-rich domain"/>
    <property type="match status" value="1"/>
</dbReference>
<evidence type="ECO:0000256" key="4">
    <source>
        <dbReference type="ARBA" id="ARBA00022833"/>
    </source>
</evidence>
<dbReference type="Pfam" id="PF00226">
    <property type="entry name" value="DnaJ"/>
    <property type="match status" value="1"/>
</dbReference>
<dbReference type="GO" id="GO:0051082">
    <property type="term" value="F:unfolded protein binding"/>
    <property type="evidence" value="ECO:0007669"/>
    <property type="project" value="InterPro"/>
</dbReference>
<organism evidence="9 10">
    <name type="scientific">Bemisia tabaci</name>
    <name type="common">Sweetpotato whitefly</name>
    <name type="synonym">Aleurodes tabaci</name>
    <dbReference type="NCBI Taxonomy" id="7038"/>
    <lineage>
        <taxon>Eukaryota</taxon>
        <taxon>Metazoa</taxon>
        <taxon>Ecdysozoa</taxon>
        <taxon>Arthropoda</taxon>
        <taxon>Hexapoda</taxon>
        <taxon>Insecta</taxon>
        <taxon>Pterygota</taxon>
        <taxon>Neoptera</taxon>
        <taxon>Paraneoptera</taxon>
        <taxon>Hemiptera</taxon>
        <taxon>Sternorrhyncha</taxon>
        <taxon>Aleyrodoidea</taxon>
        <taxon>Aleyrodidae</taxon>
        <taxon>Aleyrodinae</taxon>
        <taxon>Bemisia</taxon>
    </lineage>
</organism>
<feature type="compositionally biased region" description="Basic and acidic residues" evidence="6">
    <location>
        <begin position="369"/>
        <end position="380"/>
    </location>
</feature>
<dbReference type="CDD" id="cd10719">
    <property type="entry name" value="DnaJ_zf"/>
    <property type="match status" value="1"/>
</dbReference>
<dbReference type="Pfam" id="PF00684">
    <property type="entry name" value="DnaJ_CXXCXGXG"/>
    <property type="match status" value="1"/>
</dbReference>
<dbReference type="SMART" id="SM00271">
    <property type="entry name" value="DnaJ"/>
    <property type="match status" value="1"/>
</dbReference>
<dbReference type="GO" id="GO:0009408">
    <property type="term" value="P:response to heat"/>
    <property type="evidence" value="ECO:0007669"/>
    <property type="project" value="InterPro"/>
</dbReference>
<dbReference type="InterPro" id="IPR044713">
    <property type="entry name" value="DNJA1/2-like"/>
</dbReference>
<dbReference type="HAMAP" id="MF_01152">
    <property type="entry name" value="DnaJ"/>
    <property type="match status" value="1"/>
</dbReference>
<dbReference type="Gene3D" id="2.60.260.20">
    <property type="entry name" value="Urease metallochaperone UreE, N-terminal domain"/>
    <property type="match status" value="2"/>
</dbReference>
<dbReference type="GO" id="GO:0005524">
    <property type="term" value="F:ATP binding"/>
    <property type="evidence" value="ECO:0007669"/>
    <property type="project" value="InterPro"/>
</dbReference>
<dbReference type="InterPro" id="IPR018253">
    <property type="entry name" value="DnaJ_domain_CS"/>
</dbReference>
<evidence type="ECO:0000313" key="10">
    <source>
        <dbReference type="Proteomes" id="UP001152759"/>
    </source>
</evidence>
<dbReference type="CDD" id="cd06257">
    <property type="entry name" value="DnaJ"/>
    <property type="match status" value="1"/>
</dbReference>
<dbReference type="FunFam" id="1.10.287.110:FF:000014">
    <property type="entry name" value="dnaJ homolog subfamily A member 1"/>
    <property type="match status" value="1"/>
</dbReference>
<keyword evidence="10" id="KW-1185">Reference proteome</keyword>
<dbReference type="GO" id="GO:0008270">
    <property type="term" value="F:zinc ion binding"/>
    <property type="evidence" value="ECO:0007669"/>
    <property type="project" value="UniProtKB-KW"/>
</dbReference>
<evidence type="ECO:0000259" key="8">
    <source>
        <dbReference type="PROSITE" id="PS51188"/>
    </source>
</evidence>
<dbReference type="PRINTS" id="PR00625">
    <property type="entry name" value="JDOMAIN"/>
</dbReference>
<dbReference type="InterPro" id="IPR002939">
    <property type="entry name" value="DnaJ_C"/>
</dbReference>
<keyword evidence="2" id="KW-0677">Repeat</keyword>
<dbReference type="SUPFAM" id="SSF49493">
    <property type="entry name" value="HSP40/DnaJ peptide-binding domain"/>
    <property type="match status" value="2"/>
</dbReference>
<dbReference type="InterPro" id="IPR012724">
    <property type="entry name" value="DnaJ"/>
</dbReference>
<evidence type="ECO:0000256" key="1">
    <source>
        <dbReference type="ARBA" id="ARBA00022723"/>
    </source>
</evidence>
<gene>
    <name evidence="9" type="ORF">BEMITA_LOCUS1779</name>
</gene>
<dbReference type="PROSITE" id="PS50076">
    <property type="entry name" value="DNAJ_2"/>
    <property type="match status" value="1"/>
</dbReference>
<evidence type="ECO:0000256" key="2">
    <source>
        <dbReference type="ARBA" id="ARBA00022737"/>
    </source>
</evidence>
<keyword evidence="1 5" id="KW-0479">Metal-binding</keyword>
<dbReference type="OrthoDB" id="550424at2759"/>
<feature type="region of interest" description="Disordered" evidence="6">
    <location>
        <begin position="363"/>
        <end position="399"/>
    </location>
</feature>
<evidence type="ECO:0000256" key="6">
    <source>
        <dbReference type="SAM" id="MobiDB-lite"/>
    </source>
</evidence>
<evidence type="ECO:0000313" key="9">
    <source>
        <dbReference type="EMBL" id="CAH0382208.1"/>
    </source>
</evidence>
<dbReference type="PANTHER" id="PTHR43888">
    <property type="entry name" value="DNAJ-LIKE-2, ISOFORM A-RELATED"/>
    <property type="match status" value="1"/>
</dbReference>
<dbReference type="GO" id="GO:0030544">
    <property type="term" value="F:Hsp70 protein binding"/>
    <property type="evidence" value="ECO:0007669"/>
    <property type="project" value="InterPro"/>
</dbReference>
<dbReference type="InterPro" id="IPR008971">
    <property type="entry name" value="HSP40/DnaJ_pept-bd"/>
</dbReference>
<reference evidence="9" key="1">
    <citation type="submission" date="2021-12" db="EMBL/GenBank/DDBJ databases">
        <authorList>
            <person name="King R."/>
        </authorList>
    </citation>
    <scope>NUCLEOTIDE SEQUENCE</scope>
</reference>
<dbReference type="GO" id="GO:0006457">
    <property type="term" value="P:protein folding"/>
    <property type="evidence" value="ECO:0007669"/>
    <property type="project" value="InterPro"/>
</dbReference>
<protein>
    <submittedName>
        <fullName evidence="9">Uncharacterized protein</fullName>
    </submittedName>
</protein>
<feature type="domain" description="J" evidence="7">
    <location>
        <begin position="6"/>
        <end position="68"/>
    </location>
</feature>
<dbReference type="CDD" id="cd10747">
    <property type="entry name" value="DnaJ_C"/>
    <property type="match status" value="1"/>
</dbReference>
<dbReference type="FunFam" id="2.60.260.20:FF:000003">
    <property type="entry name" value="DnaJ subfamily A member 2"/>
    <property type="match status" value="1"/>
</dbReference>
<proteinExistence type="inferred from homology"/>
<dbReference type="FunFam" id="2.10.230.10:FF:000001">
    <property type="entry name" value="DnaJ subfamily A member 2"/>
    <property type="match status" value="1"/>
</dbReference>